<evidence type="ECO:0000313" key="2">
    <source>
        <dbReference type="EMBL" id="ATA88427.1"/>
    </source>
</evidence>
<reference evidence="3" key="4">
    <citation type="submission" date="2024-10" db="EMBL/GenBank/DDBJ databases">
        <authorList>
            <person name="Bergman P."/>
            <person name="Andersson A.F."/>
            <person name="Zangenah S."/>
            <person name="Abbasi N."/>
        </authorList>
    </citation>
    <scope>NUCLEOTIDE SEQUENCE</scope>
    <source>
        <strain evidence="3">W5</strain>
    </source>
</reference>
<reference evidence="2" key="2">
    <citation type="journal article" date="2017" name="Genome Announc.">
        <title>Twelve Complete Reference Genomes of Clinical Isolates in the Capnocytophaga Genus.</title>
        <authorList>
            <person name="Villarma A."/>
            <person name="Gulvik C.A."/>
            <person name="Rowe L.A."/>
            <person name="Sheth M."/>
            <person name="Juieng P."/>
            <person name="Nicholson A.C."/>
            <person name="Loparev V.N."/>
            <person name="McQuiston J.R."/>
        </authorList>
    </citation>
    <scope>NUCLEOTIDE SEQUENCE</scope>
    <source>
        <strain evidence="2">H2177</strain>
    </source>
</reference>
<evidence type="ECO:0000313" key="4">
    <source>
        <dbReference type="Proteomes" id="UP000217348"/>
    </source>
</evidence>
<accession>A0A250FWU0</accession>
<dbReference type="EMBL" id="CP022387">
    <property type="protein sequence ID" value="ATA88427.1"/>
    <property type="molecule type" value="Genomic_DNA"/>
</dbReference>
<evidence type="ECO:0000313" key="5">
    <source>
        <dbReference type="Proteomes" id="UP001622370"/>
    </source>
</evidence>
<reference evidence="3 5" key="1">
    <citation type="journal article" date="2016" name="Sci. Rep.">
        <title>Whole genome sequencing identifies a novel species of the genus Capnocytophaga isolated from dog and cat bite wounds in humans.</title>
        <authorList>
            <person name="Zangenah S."/>
            <person name="Abbasi N."/>
            <person name="Andersson A.F."/>
            <person name="Bergman P."/>
        </authorList>
    </citation>
    <scope>NUCLEOTIDE SEQUENCE [LARGE SCALE GENOMIC DNA]</scope>
    <source>
        <strain evidence="3 5">W5</strain>
    </source>
</reference>
<keyword evidence="5" id="KW-1185">Reference proteome</keyword>
<keyword evidence="1" id="KW-1133">Transmembrane helix</keyword>
<dbReference type="AlphaFoldDB" id="A0A250FWU0"/>
<dbReference type="EMBL" id="JBJGWJ010000001">
    <property type="protein sequence ID" value="MFK8292534.1"/>
    <property type="molecule type" value="Genomic_DNA"/>
</dbReference>
<dbReference type="KEGG" id="csto:CGC58_00955"/>
<dbReference type="OrthoDB" id="1098521at2"/>
<sequence>MTKKIQLLLEKYFEGETSLQEEKELQEYFNSEQVDASLEKYKPMFRYFQKSGLEEFPKKELPLNKPKKRSLFWKIGIAATFLSVFFGVSYHLKQQKQQQEAEIAFEQVKEALQLISVNYNKGTTKIKYLKEFDATTNKIINLNEF</sequence>
<dbReference type="Proteomes" id="UP000217348">
    <property type="component" value="Chromosome"/>
</dbReference>
<dbReference type="RefSeq" id="WP_095894705.1">
    <property type="nucleotide sequence ID" value="NZ_CP022387.1"/>
</dbReference>
<organism evidence="2 4">
    <name type="scientific">Capnocytophaga stomatis</name>
    <dbReference type="NCBI Taxonomy" id="1848904"/>
    <lineage>
        <taxon>Bacteria</taxon>
        <taxon>Pseudomonadati</taxon>
        <taxon>Bacteroidota</taxon>
        <taxon>Flavobacteriia</taxon>
        <taxon>Flavobacteriales</taxon>
        <taxon>Flavobacteriaceae</taxon>
        <taxon>Capnocytophaga</taxon>
    </lineage>
</organism>
<gene>
    <name evidence="3" type="ORF">ACI76L_01940</name>
    <name evidence="2" type="ORF">CGC58_00955</name>
</gene>
<keyword evidence="1" id="KW-0812">Transmembrane</keyword>
<evidence type="ECO:0000313" key="3">
    <source>
        <dbReference type="EMBL" id="MFK8292534.1"/>
    </source>
</evidence>
<dbReference type="Proteomes" id="UP001622370">
    <property type="component" value="Unassembled WGS sequence"/>
</dbReference>
<proteinExistence type="predicted"/>
<feature type="transmembrane region" description="Helical" evidence="1">
    <location>
        <begin position="71"/>
        <end position="92"/>
    </location>
</feature>
<evidence type="ECO:0000256" key="1">
    <source>
        <dbReference type="SAM" id="Phobius"/>
    </source>
</evidence>
<keyword evidence="1" id="KW-0472">Membrane</keyword>
<reference evidence="4" key="3">
    <citation type="submission" date="2017-06" db="EMBL/GenBank/DDBJ databases">
        <title>Capnocytophaga spp. assemblies.</title>
        <authorList>
            <person name="Gulvik C.A."/>
        </authorList>
    </citation>
    <scope>NUCLEOTIDE SEQUENCE [LARGE SCALE GENOMIC DNA]</scope>
    <source>
        <strain evidence="4">H2177</strain>
    </source>
</reference>
<protein>
    <submittedName>
        <fullName evidence="2">Uncharacterized protein</fullName>
    </submittedName>
</protein>
<name>A0A250FWU0_9FLAO</name>